<evidence type="ECO:0000256" key="1">
    <source>
        <dbReference type="SAM" id="MobiDB-lite"/>
    </source>
</evidence>
<reference evidence="3" key="1">
    <citation type="journal article" date="2019" name="Int. J. Syst. Evol. Microbiol.">
        <title>The Global Catalogue of Microorganisms (GCM) 10K type strain sequencing project: providing services to taxonomists for standard genome sequencing and annotation.</title>
        <authorList>
            <consortium name="The Broad Institute Genomics Platform"/>
            <consortium name="The Broad Institute Genome Sequencing Center for Infectious Disease"/>
            <person name="Wu L."/>
            <person name="Ma J."/>
        </authorList>
    </citation>
    <scope>NUCLEOTIDE SEQUENCE [LARGE SCALE GENOMIC DNA]</scope>
    <source>
        <strain evidence="3">CGMCC 1.12778</strain>
    </source>
</reference>
<feature type="compositionally biased region" description="Basic and acidic residues" evidence="1">
    <location>
        <begin position="57"/>
        <end position="76"/>
    </location>
</feature>
<comment type="caution">
    <text evidence="2">The sequence shown here is derived from an EMBL/GenBank/DDBJ whole genome shotgun (WGS) entry which is preliminary data.</text>
</comment>
<dbReference type="EMBL" id="BMFW01000019">
    <property type="protein sequence ID" value="GGH98857.1"/>
    <property type="molecule type" value="Genomic_DNA"/>
</dbReference>
<dbReference type="Proteomes" id="UP000643279">
    <property type="component" value="Unassembled WGS sequence"/>
</dbReference>
<organism evidence="2 3">
    <name type="scientific">Arthrobacter liuii</name>
    <dbReference type="NCBI Taxonomy" id="1476996"/>
    <lineage>
        <taxon>Bacteria</taxon>
        <taxon>Bacillati</taxon>
        <taxon>Actinomycetota</taxon>
        <taxon>Actinomycetes</taxon>
        <taxon>Micrococcales</taxon>
        <taxon>Micrococcaceae</taxon>
        <taxon>Arthrobacter</taxon>
    </lineage>
</organism>
<evidence type="ECO:0000313" key="2">
    <source>
        <dbReference type="EMBL" id="GGH98857.1"/>
    </source>
</evidence>
<keyword evidence="3" id="KW-1185">Reference proteome</keyword>
<evidence type="ECO:0000313" key="3">
    <source>
        <dbReference type="Proteomes" id="UP000643279"/>
    </source>
</evidence>
<accession>A0ABQ2AY88</accession>
<feature type="region of interest" description="Disordered" evidence="1">
    <location>
        <begin position="43"/>
        <end position="90"/>
    </location>
</feature>
<proteinExistence type="predicted"/>
<gene>
    <name evidence="2" type="ORF">GCM10007170_32360</name>
</gene>
<sequence length="90" mass="9572">MATLAASGCGTAASCLFFEWARTLADPNTDILIEAFRGDARLPRVPAYPNDAPDGSARCHPDHRRFQDAFRPDGGRRATASAAGESPPGR</sequence>
<name>A0ABQ2AY88_9MICC</name>
<protein>
    <submittedName>
        <fullName evidence="2">Uncharacterized protein</fullName>
    </submittedName>
</protein>